<dbReference type="Proteomes" id="UP000092627">
    <property type="component" value="Unassembled WGS sequence"/>
</dbReference>
<accession>A0A1A8TMX4</accession>
<sequence length="178" mass="19372">MMYQALSTSNQAELVELFSSVFNASEGEQEGAMLRQLTSQLAALIDHDAVMAFGAYEEGTLIGAIFFSRLQFESPVSVYMLSPVAVATEQQGQGVGQALIQHGLEILKERAVEVAITYGDPAFYSKVGFAPLSEELIQAPVKLSMPFGWLGQSLSEKPLPKLSGRPLCVEPFNDPNLW</sequence>
<dbReference type="STRING" id="295068.MAQ5080_03162"/>
<dbReference type="Gene3D" id="3.40.630.30">
    <property type="match status" value="1"/>
</dbReference>
<dbReference type="AlphaFoldDB" id="A0A1A8TMX4"/>
<dbReference type="OrthoDB" id="9797178at2"/>
<evidence type="ECO:0000313" key="3">
    <source>
        <dbReference type="Proteomes" id="UP000092627"/>
    </source>
</evidence>
<reference evidence="2 3" key="1">
    <citation type="submission" date="2016-06" db="EMBL/GenBank/DDBJ databases">
        <authorList>
            <person name="Kjaerup R.B."/>
            <person name="Dalgaard T.S."/>
            <person name="Juul-Madsen H.R."/>
        </authorList>
    </citation>
    <scope>NUCLEOTIDE SEQUENCE [LARGE SCALE GENOMIC DNA]</scope>
    <source>
        <strain evidence="2 3">CECT 5080</strain>
    </source>
</reference>
<feature type="domain" description="N-acetyltransferase" evidence="1">
    <location>
        <begin position="1"/>
        <end position="148"/>
    </location>
</feature>
<protein>
    <submittedName>
        <fullName evidence="2">Acetyltransferase (GNAT) family protein</fullName>
    </submittedName>
</protein>
<dbReference type="SUPFAM" id="SSF55729">
    <property type="entry name" value="Acyl-CoA N-acyltransferases (Nat)"/>
    <property type="match status" value="1"/>
</dbReference>
<dbReference type="RefSeq" id="WP_067212834.1">
    <property type="nucleotide sequence ID" value="NZ_FLOC01000022.1"/>
</dbReference>
<dbReference type="CDD" id="cd04301">
    <property type="entry name" value="NAT_SF"/>
    <property type="match status" value="1"/>
</dbReference>
<evidence type="ECO:0000313" key="2">
    <source>
        <dbReference type="EMBL" id="SBS35400.1"/>
    </source>
</evidence>
<gene>
    <name evidence="2" type="ORF">MAQ5080_03162</name>
</gene>
<dbReference type="InterPro" id="IPR000182">
    <property type="entry name" value="GNAT_dom"/>
</dbReference>
<dbReference type="PROSITE" id="PS51186">
    <property type="entry name" value="GNAT"/>
    <property type="match status" value="1"/>
</dbReference>
<dbReference type="GO" id="GO:0016747">
    <property type="term" value="F:acyltransferase activity, transferring groups other than amino-acyl groups"/>
    <property type="evidence" value="ECO:0007669"/>
    <property type="project" value="InterPro"/>
</dbReference>
<evidence type="ECO:0000259" key="1">
    <source>
        <dbReference type="PROSITE" id="PS51186"/>
    </source>
</evidence>
<name>A0A1A8TMX4_9GAMM</name>
<proteinExistence type="predicted"/>
<organism evidence="2 3">
    <name type="scientific">Marinomonas aquimarina</name>
    <dbReference type="NCBI Taxonomy" id="295068"/>
    <lineage>
        <taxon>Bacteria</taxon>
        <taxon>Pseudomonadati</taxon>
        <taxon>Pseudomonadota</taxon>
        <taxon>Gammaproteobacteria</taxon>
        <taxon>Oceanospirillales</taxon>
        <taxon>Oceanospirillaceae</taxon>
        <taxon>Marinomonas</taxon>
    </lineage>
</organism>
<keyword evidence="2" id="KW-0808">Transferase</keyword>
<dbReference type="InterPro" id="IPR016181">
    <property type="entry name" value="Acyl_CoA_acyltransferase"/>
</dbReference>
<dbReference type="EMBL" id="FLOC01000022">
    <property type="protein sequence ID" value="SBS35400.1"/>
    <property type="molecule type" value="Genomic_DNA"/>
</dbReference>
<dbReference type="Pfam" id="PF00583">
    <property type="entry name" value="Acetyltransf_1"/>
    <property type="match status" value="1"/>
</dbReference>
<keyword evidence="3" id="KW-1185">Reference proteome</keyword>